<dbReference type="PROSITE" id="PS51387">
    <property type="entry name" value="FAD_PCMH"/>
    <property type="match status" value="1"/>
</dbReference>
<dbReference type="Pfam" id="PF01565">
    <property type="entry name" value="FAD_binding_4"/>
    <property type="match status" value="1"/>
</dbReference>
<evidence type="ECO:0000256" key="7">
    <source>
        <dbReference type="ARBA" id="ARBA00022630"/>
    </source>
</evidence>
<gene>
    <name evidence="16" type="primary">murB</name>
    <name evidence="18" type="ORF">UV12_C0005G0050</name>
</gene>
<sequence length="327" mass="36521">MAIHIEEYIALAPLTTMHVGGNARFFTRITSVEDLREAVLFARAKTIPVFVLGGGSNTLFGEAEYSGLVIKIEINGIDYDGTRVKAQAGEVWDEFVGNVTERNLWGLENLAVVQNIGAYGVEVKETIFSVDAFDTETMQIKTFLRDECEFGYRESIFKKNKNLIVVSATFELTASGAPNIDYEDVKKYFYEHIINTPSLIEIREAIVAIRTAKMPRHPIGTAGSFFKNPVVHMPQYESLKKQFPEIKSYLQGDNTVKLSAAWLIDHVGGWRGVRRGDAGVHEKQALILVNYGSATAKEILSLAEEIKKDIKQKTNVDIEEEVVIIAK</sequence>
<evidence type="ECO:0000256" key="9">
    <source>
        <dbReference type="ARBA" id="ARBA00022857"/>
    </source>
</evidence>
<comment type="similarity">
    <text evidence="16">Belongs to the MurB family.</text>
</comment>
<keyword evidence="14 16" id="KW-0961">Cell wall biogenesis/degradation</keyword>
<evidence type="ECO:0000256" key="1">
    <source>
        <dbReference type="ARBA" id="ARBA00001974"/>
    </source>
</evidence>
<comment type="caution">
    <text evidence="18">The sequence shown here is derived from an EMBL/GenBank/DDBJ whole genome shotgun (WGS) entry which is preliminary data.</text>
</comment>
<dbReference type="Gene3D" id="3.30.465.10">
    <property type="match status" value="1"/>
</dbReference>
<keyword evidence="12 16" id="KW-0560">Oxidoreductase</keyword>
<evidence type="ECO:0000256" key="10">
    <source>
        <dbReference type="ARBA" id="ARBA00022960"/>
    </source>
</evidence>
<evidence type="ECO:0000256" key="3">
    <source>
        <dbReference type="ARBA" id="ARBA00004496"/>
    </source>
</evidence>
<comment type="cofactor">
    <cofactor evidence="1 16">
        <name>FAD</name>
        <dbReference type="ChEBI" id="CHEBI:57692"/>
    </cofactor>
</comment>
<dbReference type="SUPFAM" id="SSF56194">
    <property type="entry name" value="Uridine diphospho-N-Acetylenolpyruvylglucosamine reductase, MurB, C-terminal domain"/>
    <property type="match status" value="1"/>
</dbReference>
<keyword evidence="6 16" id="KW-0132">Cell division</keyword>
<evidence type="ECO:0000256" key="4">
    <source>
        <dbReference type="ARBA" id="ARBA00004752"/>
    </source>
</evidence>
<dbReference type="GO" id="GO:0008762">
    <property type="term" value="F:UDP-N-acetylmuramate dehydrogenase activity"/>
    <property type="evidence" value="ECO:0007669"/>
    <property type="project" value="UniProtKB-UniRule"/>
</dbReference>
<dbReference type="PANTHER" id="PTHR21071:SF4">
    <property type="entry name" value="UDP-N-ACETYLENOLPYRUVOYLGLUCOSAMINE REDUCTASE"/>
    <property type="match status" value="1"/>
</dbReference>
<dbReference type="GO" id="GO:0008360">
    <property type="term" value="P:regulation of cell shape"/>
    <property type="evidence" value="ECO:0007669"/>
    <property type="project" value="UniProtKB-KW"/>
</dbReference>
<comment type="subcellular location">
    <subcellularLocation>
        <location evidence="3 16">Cytoplasm</location>
    </subcellularLocation>
</comment>
<dbReference type="GO" id="GO:0071949">
    <property type="term" value="F:FAD binding"/>
    <property type="evidence" value="ECO:0007669"/>
    <property type="project" value="InterPro"/>
</dbReference>
<dbReference type="PANTHER" id="PTHR21071">
    <property type="entry name" value="UDP-N-ACETYLENOLPYRUVOYLGLUCOSAMINE REDUCTASE"/>
    <property type="match status" value="1"/>
</dbReference>
<evidence type="ECO:0000256" key="2">
    <source>
        <dbReference type="ARBA" id="ARBA00003921"/>
    </source>
</evidence>
<dbReference type="GO" id="GO:0071555">
    <property type="term" value="P:cell wall organization"/>
    <property type="evidence" value="ECO:0007669"/>
    <property type="project" value="UniProtKB-KW"/>
</dbReference>
<feature type="active site" description="Proton donor" evidence="16">
    <location>
        <position position="224"/>
    </location>
</feature>
<dbReference type="Pfam" id="PF02873">
    <property type="entry name" value="MurB_C"/>
    <property type="match status" value="1"/>
</dbReference>
<evidence type="ECO:0000256" key="14">
    <source>
        <dbReference type="ARBA" id="ARBA00023316"/>
    </source>
</evidence>
<evidence type="ECO:0000256" key="11">
    <source>
        <dbReference type="ARBA" id="ARBA00022984"/>
    </source>
</evidence>
<dbReference type="InterPro" id="IPR016166">
    <property type="entry name" value="FAD-bd_PCMH"/>
</dbReference>
<keyword evidence="7 16" id="KW-0285">Flavoprotein</keyword>
<evidence type="ECO:0000256" key="16">
    <source>
        <dbReference type="HAMAP-Rule" id="MF_00037"/>
    </source>
</evidence>
<feature type="active site" evidence="16">
    <location>
        <position position="153"/>
    </location>
</feature>
<keyword evidence="13 16" id="KW-0131">Cell cycle</keyword>
<dbReference type="GO" id="GO:0009252">
    <property type="term" value="P:peptidoglycan biosynthetic process"/>
    <property type="evidence" value="ECO:0007669"/>
    <property type="project" value="UniProtKB-UniRule"/>
</dbReference>
<dbReference type="Gene3D" id="3.30.43.10">
    <property type="entry name" value="Uridine Diphospho-n-acetylenolpyruvylglucosamine Reductase, domain 2"/>
    <property type="match status" value="1"/>
</dbReference>
<dbReference type="SUPFAM" id="SSF56176">
    <property type="entry name" value="FAD-binding/transporter-associated domain-like"/>
    <property type="match status" value="1"/>
</dbReference>
<dbReference type="InterPro" id="IPR016167">
    <property type="entry name" value="FAD-bd_PCMH_sub1"/>
</dbReference>
<dbReference type="EC" id="1.3.1.98" evidence="16"/>
<dbReference type="InterPro" id="IPR016169">
    <property type="entry name" value="FAD-bd_PCMH_sub2"/>
</dbReference>
<keyword evidence="11 16" id="KW-0573">Peptidoglycan synthesis</keyword>
<name>A0A0G0ZGA0_9BACT</name>
<dbReference type="PATRIC" id="fig|1618756.3.peg.420"/>
<dbReference type="InterPro" id="IPR006094">
    <property type="entry name" value="Oxid_FAD_bind_N"/>
</dbReference>
<dbReference type="Proteomes" id="UP000034704">
    <property type="component" value="Unassembled WGS sequence"/>
</dbReference>
<organism evidence="18 19">
    <name type="scientific">Candidatus Nomurabacteria bacterium GW2011_GWC2_42_20</name>
    <dbReference type="NCBI Taxonomy" id="1618756"/>
    <lineage>
        <taxon>Bacteria</taxon>
        <taxon>Candidatus Nomuraibacteriota</taxon>
    </lineage>
</organism>
<dbReference type="GO" id="GO:0051301">
    <property type="term" value="P:cell division"/>
    <property type="evidence" value="ECO:0007669"/>
    <property type="project" value="UniProtKB-KW"/>
</dbReference>
<reference evidence="18 19" key="1">
    <citation type="journal article" date="2015" name="Nature">
        <title>rRNA introns, odd ribosomes, and small enigmatic genomes across a large radiation of phyla.</title>
        <authorList>
            <person name="Brown C.T."/>
            <person name="Hug L.A."/>
            <person name="Thomas B.C."/>
            <person name="Sharon I."/>
            <person name="Castelle C.J."/>
            <person name="Singh A."/>
            <person name="Wilkins M.J."/>
            <person name="Williams K.H."/>
            <person name="Banfield J.F."/>
        </authorList>
    </citation>
    <scope>NUCLEOTIDE SEQUENCE [LARGE SCALE GENOMIC DNA]</scope>
</reference>
<evidence type="ECO:0000313" key="18">
    <source>
        <dbReference type="EMBL" id="KKS47775.1"/>
    </source>
</evidence>
<keyword evidence="10 16" id="KW-0133">Cell shape</keyword>
<keyword evidence="9 16" id="KW-0521">NADP</keyword>
<comment type="function">
    <text evidence="2 16">Cell wall formation.</text>
</comment>
<dbReference type="InterPro" id="IPR003170">
    <property type="entry name" value="MurB"/>
</dbReference>
<evidence type="ECO:0000256" key="8">
    <source>
        <dbReference type="ARBA" id="ARBA00022827"/>
    </source>
</evidence>
<feature type="domain" description="FAD-binding PCMH-type" evidence="17">
    <location>
        <begin position="18"/>
        <end position="175"/>
    </location>
</feature>
<keyword evidence="8 16" id="KW-0274">FAD</keyword>
<evidence type="ECO:0000256" key="5">
    <source>
        <dbReference type="ARBA" id="ARBA00022490"/>
    </source>
</evidence>
<dbReference type="InterPro" id="IPR036318">
    <property type="entry name" value="FAD-bd_PCMH-like_sf"/>
</dbReference>
<evidence type="ECO:0000259" key="17">
    <source>
        <dbReference type="PROSITE" id="PS51387"/>
    </source>
</evidence>
<feature type="active site" evidence="16">
    <location>
        <position position="321"/>
    </location>
</feature>
<evidence type="ECO:0000256" key="6">
    <source>
        <dbReference type="ARBA" id="ARBA00022618"/>
    </source>
</evidence>
<evidence type="ECO:0000256" key="15">
    <source>
        <dbReference type="ARBA" id="ARBA00048914"/>
    </source>
</evidence>
<evidence type="ECO:0000313" key="19">
    <source>
        <dbReference type="Proteomes" id="UP000034704"/>
    </source>
</evidence>
<keyword evidence="5 16" id="KW-0963">Cytoplasm</keyword>
<dbReference type="Gene3D" id="3.90.78.10">
    <property type="entry name" value="UDP-N-acetylenolpyruvoylglucosamine reductase, C-terminal domain"/>
    <property type="match status" value="1"/>
</dbReference>
<accession>A0A0G0ZGA0</accession>
<comment type="catalytic activity">
    <reaction evidence="15 16">
        <text>UDP-N-acetyl-alpha-D-muramate + NADP(+) = UDP-N-acetyl-3-O-(1-carboxyvinyl)-alpha-D-glucosamine + NADPH + H(+)</text>
        <dbReference type="Rhea" id="RHEA:12248"/>
        <dbReference type="ChEBI" id="CHEBI:15378"/>
        <dbReference type="ChEBI" id="CHEBI:57783"/>
        <dbReference type="ChEBI" id="CHEBI:58349"/>
        <dbReference type="ChEBI" id="CHEBI:68483"/>
        <dbReference type="ChEBI" id="CHEBI:70757"/>
        <dbReference type="EC" id="1.3.1.98"/>
    </reaction>
</comment>
<protein>
    <recommendedName>
        <fullName evidence="16">UDP-N-acetylenolpyruvoylglucosamine reductase</fullName>
        <ecNumber evidence="16">1.3.1.98</ecNumber>
    </recommendedName>
    <alternativeName>
        <fullName evidence="16">UDP-N-acetylmuramate dehydrogenase</fullName>
    </alternativeName>
</protein>
<dbReference type="NCBIfam" id="TIGR00179">
    <property type="entry name" value="murB"/>
    <property type="match status" value="1"/>
</dbReference>
<dbReference type="HAMAP" id="MF_00037">
    <property type="entry name" value="MurB"/>
    <property type="match status" value="1"/>
</dbReference>
<dbReference type="InterPro" id="IPR036635">
    <property type="entry name" value="MurB_C_sf"/>
</dbReference>
<dbReference type="GO" id="GO:0005829">
    <property type="term" value="C:cytosol"/>
    <property type="evidence" value="ECO:0007669"/>
    <property type="project" value="TreeGrafter"/>
</dbReference>
<dbReference type="NCBIfam" id="NF000755">
    <property type="entry name" value="PRK00046.1"/>
    <property type="match status" value="1"/>
</dbReference>
<evidence type="ECO:0000256" key="13">
    <source>
        <dbReference type="ARBA" id="ARBA00023306"/>
    </source>
</evidence>
<dbReference type="STRING" id="1618756.UV12_C0005G0050"/>
<dbReference type="NCBIfam" id="NF010478">
    <property type="entry name" value="PRK13903.1"/>
    <property type="match status" value="1"/>
</dbReference>
<proteinExistence type="inferred from homology"/>
<dbReference type="InterPro" id="IPR011601">
    <property type="entry name" value="MurB_C"/>
</dbReference>
<dbReference type="EMBL" id="LCDG01000005">
    <property type="protein sequence ID" value="KKS47775.1"/>
    <property type="molecule type" value="Genomic_DNA"/>
</dbReference>
<dbReference type="AlphaFoldDB" id="A0A0G0ZGA0"/>
<dbReference type="UniPathway" id="UPA00219"/>
<comment type="pathway">
    <text evidence="4 16">Cell wall biogenesis; peptidoglycan biosynthesis.</text>
</comment>
<evidence type="ECO:0000256" key="12">
    <source>
        <dbReference type="ARBA" id="ARBA00023002"/>
    </source>
</evidence>